<keyword evidence="1" id="KW-1133">Transmembrane helix</keyword>
<feature type="transmembrane region" description="Helical" evidence="1">
    <location>
        <begin position="46"/>
        <end position="66"/>
    </location>
</feature>
<gene>
    <name evidence="2" type="ORF">NXS09_08430</name>
</gene>
<feature type="transmembrane region" description="Helical" evidence="1">
    <location>
        <begin position="12"/>
        <end position="34"/>
    </location>
</feature>
<keyword evidence="3" id="KW-1185">Reference proteome</keyword>
<evidence type="ECO:0000313" key="2">
    <source>
        <dbReference type="EMBL" id="MCS4534323.1"/>
    </source>
</evidence>
<accession>A0ABT2FDV7</accession>
<dbReference type="RefSeq" id="WP_259292108.1">
    <property type="nucleotide sequence ID" value="NZ_JANUXW010000008.1"/>
</dbReference>
<keyword evidence="1" id="KW-0812">Transmembrane</keyword>
<proteinExistence type="predicted"/>
<name>A0ABT2FDV7_9NEIS</name>
<keyword evidence="1" id="KW-0472">Membrane</keyword>
<comment type="caution">
    <text evidence="2">The sequence shown here is derived from an EMBL/GenBank/DDBJ whole genome shotgun (WGS) entry which is preliminary data.</text>
</comment>
<organism evidence="2 3">
    <name type="scientific">Neisseria montereyensis</name>
    <dbReference type="NCBI Taxonomy" id="2973938"/>
    <lineage>
        <taxon>Bacteria</taxon>
        <taxon>Pseudomonadati</taxon>
        <taxon>Pseudomonadota</taxon>
        <taxon>Betaproteobacteria</taxon>
        <taxon>Neisseriales</taxon>
        <taxon>Neisseriaceae</taxon>
        <taxon>Neisseria</taxon>
    </lineage>
</organism>
<evidence type="ECO:0000313" key="3">
    <source>
        <dbReference type="Proteomes" id="UP001166947"/>
    </source>
</evidence>
<reference evidence="2" key="2">
    <citation type="journal article" date="2023" name="Curr. Microbiol.">
        <title>Neisseria montereyensis sp. nov., Isolated from Oropharynx of California Sea Lion (Zalophus californianus): Genomic, Phylogenetic, and Phenotypic Study.</title>
        <authorList>
            <person name="Volokhov D.V."/>
            <person name="Zagorodnyaya T.A."/>
            <person name="Furtak V.A."/>
            <person name="Nattanmai G."/>
            <person name="Randall L."/>
            <person name="Jose S."/>
            <person name="Gao Y."/>
            <person name="Gulland F.M."/>
            <person name="Eisenberg T."/>
            <person name="Delmonte P."/>
            <person name="Blom J."/>
            <person name="Mitchell K.K."/>
        </authorList>
    </citation>
    <scope>NUCLEOTIDE SEQUENCE</scope>
    <source>
        <strain evidence="2">CSL10203-ORH2</strain>
    </source>
</reference>
<evidence type="ECO:0008006" key="4">
    <source>
        <dbReference type="Google" id="ProtNLM"/>
    </source>
</evidence>
<dbReference type="EMBL" id="JANUXW010000008">
    <property type="protein sequence ID" value="MCS4534323.1"/>
    <property type="molecule type" value="Genomic_DNA"/>
</dbReference>
<evidence type="ECO:0000256" key="1">
    <source>
        <dbReference type="SAM" id="Phobius"/>
    </source>
</evidence>
<protein>
    <recommendedName>
        <fullName evidence="4">Holin</fullName>
    </recommendedName>
</protein>
<dbReference type="Proteomes" id="UP001166947">
    <property type="component" value="Unassembled WGS sequence"/>
</dbReference>
<sequence>MQINIQNTYRHWKILLLIGFGISLVFDLLHWFAGFDGIPISDGFSLSRHGISGGISALLYFLYIHLKKEPESVKQGKCI</sequence>
<reference evidence="2" key="1">
    <citation type="submission" date="2022-08" db="EMBL/GenBank/DDBJ databases">
        <authorList>
            <person name="Volokhov D.V."/>
            <person name="Furtak V.A."/>
            <person name="Zagorodnyaya T.A."/>
        </authorList>
    </citation>
    <scope>NUCLEOTIDE SEQUENCE</scope>
    <source>
        <strain evidence="2">CSL10203-ORH2</strain>
    </source>
</reference>